<proteinExistence type="inferred from homology"/>
<dbReference type="InterPro" id="IPR006533">
    <property type="entry name" value="T6SS_Vgr_RhsGE"/>
</dbReference>
<dbReference type="Proteomes" id="UP000318017">
    <property type="component" value="Chromosome"/>
</dbReference>
<dbReference type="Pfam" id="PF22178">
    <property type="entry name" value="Gp5_trimer_C"/>
    <property type="match status" value="1"/>
</dbReference>
<gene>
    <name evidence="4" type="ORF">Q31a_47710</name>
</gene>
<evidence type="ECO:0000259" key="2">
    <source>
        <dbReference type="Pfam" id="PF04717"/>
    </source>
</evidence>
<dbReference type="OrthoDB" id="9762420at2"/>
<dbReference type="Gene3D" id="3.55.50.10">
    <property type="entry name" value="Baseplate protein-like domains"/>
    <property type="match status" value="1"/>
</dbReference>
<name>A0A518GCW7_9BACT</name>
<keyword evidence="5" id="KW-1185">Reference proteome</keyword>
<evidence type="ECO:0000256" key="1">
    <source>
        <dbReference type="ARBA" id="ARBA00005558"/>
    </source>
</evidence>
<dbReference type="InterPro" id="IPR006531">
    <property type="entry name" value="Gp5/Vgr_OB"/>
</dbReference>
<dbReference type="SUPFAM" id="SSF69255">
    <property type="entry name" value="gp5 N-terminal domain-like"/>
    <property type="match status" value="1"/>
</dbReference>
<comment type="similarity">
    <text evidence="1">Belongs to the VgrG protein family.</text>
</comment>
<dbReference type="Pfam" id="PF04717">
    <property type="entry name" value="Phage_base_V"/>
    <property type="match status" value="1"/>
</dbReference>
<dbReference type="NCBIfam" id="TIGR01646">
    <property type="entry name" value="vgr_GE"/>
    <property type="match status" value="1"/>
</dbReference>
<dbReference type="Gene3D" id="2.40.50.230">
    <property type="entry name" value="Gp5 N-terminal domain"/>
    <property type="match status" value="1"/>
</dbReference>
<feature type="domain" description="Gp5/Type VI secretion system Vgr protein OB-fold" evidence="2">
    <location>
        <begin position="403"/>
        <end position="470"/>
    </location>
</feature>
<sequence length="700" mass="78700">MATRLLELIPNGLFGDKAIVTSLSGREEISQPYEFSLTISSPKDKLKPEEIIGQPLAVKIDRGDEAPRFVHGYISHMWAGDYSQTEDDKSAPSRCYRVRLVPWLWFMTRASRCFVYLPEKLEKSIQEVIDELFERVESYRHVQTWNETGAASILKSRKVEHCVQYRETDFNFLTRTLEQYGVYYYFRHEQDKHTLILSDQPNYQDAPESKVEYHPSEAGHISIDAISSWEHAYEFVPGKYEQTDYDFKQPSTNLKVSTAKHNLIPLSNNSGYEVFNFPGEYMQKDDGEKEVIRRMEEEESRFNLVQGSSFCKSFSPGYTFKLTKHHSCHDEEGKSYLITSITHSATQAGTFSGHGEGDSYSNQFSCMPKESQFRPPRKTPRPYLPSVQTAVVVGPSGEEIYTDEFGRVKVQFHWDREGKRDENTSCWMRVSQVHAGVGFGGIDIPRVGEEVIVSFIEGDLDCPVVTGRLYHKESMPPFGLPNAKKVSGIKTKTYKGSGYNEMSMDDTPGQELINIHAQYDMTTTVEHDDTQTVHNDRTITVNGKHTETIKKDTTIKITEGKLDHDVVDGTATFHVKKAVTENYDATQDTTVKQKLTVTSTTEDIYIDGKTKITLHSGKSEIILEESGVITIKALEINVLGDKMVKISGKMVEASGGKEAKLGVGNQNITCDLTKAAISGAAINSSAVGMHEITGALVKIN</sequence>
<reference evidence="4 5" key="1">
    <citation type="submission" date="2019-02" db="EMBL/GenBank/DDBJ databases">
        <title>Deep-cultivation of Planctomycetes and their phenomic and genomic characterization uncovers novel biology.</title>
        <authorList>
            <person name="Wiegand S."/>
            <person name="Jogler M."/>
            <person name="Boedeker C."/>
            <person name="Pinto D."/>
            <person name="Vollmers J."/>
            <person name="Rivas-Marin E."/>
            <person name="Kohn T."/>
            <person name="Peeters S.H."/>
            <person name="Heuer A."/>
            <person name="Rast P."/>
            <person name="Oberbeckmann S."/>
            <person name="Bunk B."/>
            <person name="Jeske O."/>
            <person name="Meyerdierks A."/>
            <person name="Storesund J.E."/>
            <person name="Kallscheuer N."/>
            <person name="Luecker S."/>
            <person name="Lage O.M."/>
            <person name="Pohl T."/>
            <person name="Merkel B.J."/>
            <person name="Hornburger P."/>
            <person name="Mueller R.-W."/>
            <person name="Bruemmer F."/>
            <person name="Labrenz M."/>
            <person name="Spormann A.M."/>
            <person name="Op den Camp H."/>
            <person name="Overmann J."/>
            <person name="Amann R."/>
            <person name="Jetten M.S.M."/>
            <person name="Mascher T."/>
            <person name="Medema M.H."/>
            <person name="Devos D.P."/>
            <person name="Kaster A.-K."/>
            <person name="Ovreas L."/>
            <person name="Rohde M."/>
            <person name="Galperin M.Y."/>
            <person name="Jogler C."/>
        </authorList>
    </citation>
    <scope>NUCLEOTIDE SEQUENCE [LARGE SCALE GENOMIC DNA]</scope>
    <source>
        <strain evidence="4 5">Q31a</strain>
    </source>
</reference>
<dbReference type="RefSeq" id="WP_145082507.1">
    <property type="nucleotide sequence ID" value="NZ_CP036298.1"/>
</dbReference>
<dbReference type="InterPro" id="IPR017847">
    <property type="entry name" value="T6SS_RhsGE_Vgr_subset"/>
</dbReference>
<dbReference type="Gene3D" id="2.30.110.50">
    <property type="match status" value="1"/>
</dbReference>
<dbReference type="NCBIfam" id="TIGR03361">
    <property type="entry name" value="VI_Rhs_Vgr"/>
    <property type="match status" value="1"/>
</dbReference>
<dbReference type="Pfam" id="PF05954">
    <property type="entry name" value="Phage_GPD"/>
    <property type="match status" value="1"/>
</dbReference>
<protein>
    <submittedName>
        <fullName evidence="4">Phage-related baseplate assembly protein</fullName>
    </submittedName>
</protein>
<evidence type="ECO:0000313" key="4">
    <source>
        <dbReference type="EMBL" id="QDV26397.1"/>
    </source>
</evidence>
<dbReference type="Gene3D" id="4.10.220.110">
    <property type="match status" value="1"/>
</dbReference>
<accession>A0A518GCW7</accession>
<evidence type="ECO:0000313" key="5">
    <source>
        <dbReference type="Proteomes" id="UP000318017"/>
    </source>
</evidence>
<organism evidence="4 5">
    <name type="scientific">Aureliella helgolandensis</name>
    <dbReference type="NCBI Taxonomy" id="2527968"/>
    <lineage>
        <taxon>Bacteria</taxon>
        <taxon>Pseudomonadati</taxon>
        <taxon>Planctomycetota</taxon>
        <taxon>Planctomycetia</taxon>
        <taxon>Pirellulales</taxon>
        <taxon>Pirellulaceae</taxon>
        <taxon>Aureliella</taxon>
    </lineage>
</organism>
<dbReference type="SUPFAM" id="SSF69349">
    <property type="entry name" value="Phage fibre proteins"/>
    <property type="match status" value="1"/>
</dbReference>
<dbReference type="SUPFAM" id="SSF69279">
    <property type="entry name" value="Phage tail proteins"/>
    <property type="match status" value="2"/>
</dbReference>
<feature type="domain" description="Gp5/Type VI secretion system Vgr C-terminal trimerisation" evidence="3">
    <location>
        <begin position="487"/>
        <end position="595"/>
    </location>
</feature>
<dbReference type="KEGG" id="ahel:Q31a_47710"/>
<evidence type="ECO:0000259" key="3">
    <source>
        <dbReference type="Pfam" id="PF22178"/>
    </source>
</evidence>
<dbReference type="InterPro" id="IPR037026">
    <property type="entry name" value="Vgr_OB-fold_dom_sf"/>
</dbReference>
<dbReference type="AlphaFoldDB" id="A0A518GCW7"/>
<dbReference type="EMBL" id="CP036298">
    <property type="protein sequence ID" value="QDV26397.1"/>
    <property type="molecule type" value="Genomic_DNA"/>
</dbReference>
<dbReference type="InterPro" id="IPR054030">
    <property type="entry name" value="Gp5_Vgr_C"/>
</dbReference>